<accession>A0A9P6K402</accession>
<dbReference type="Proteomes" id="UP000723463">
    <property type="component" value="Unassembled WGS sequence"/>
</dbReference>
<gene>
    <name evidence="2" type="ORF">EC957_010534</name>
</gene>
<sequence>MADHDMSDSTHILVASISHANGTPGVLASVVNNLGDSGVNGSETGTGGPTTSSEQEQQEQEEEEEEEEKDQRGQ</sequence>
<reference evidence="2" key="1">
    <citation type="journal article" date="2020" name="Fungal Divers.">
        <title>Resolving the Mortierellaceae phylogeny through synthesis of multi-gene phylogenetics and phylogenomics.</title>
        <authorList>
            <person name="Vandepol N."/>
            <person name="Liber J."/>
            <person name="Desiro A."/>
            <person name="Na H."/>
            <person name="Kennedy M."/>
            <person name="Barry K."/>
            <person name="Grigoriev I.V."/>
            <person name="Miller A.N."/>
            <person name="O'Donnell K."/>
            <person name="Stajich J.E."/>
            <person name="Bonito G."/>
        </authorList>
    </citation>
    <scope>NUCLEOTIDE SEQUENCE</scope>
    <source>
        <strain evidence="2">NRRL 2591</strain>
    </source>
</reference>
<evidence type="ECO:0000313" key="3">
    <source>
        <dbReference type="Proteomes" id="UP000723463"/>
    </source>
</evidence>
<protein>
    <submittedName>
        <fullName evidence="2">Uncharacterized protein</fullName>
    </submittedName>
</protein>
<dbReference type="EMBL" id="JAAAXW010000066">
    <property type="protein sequence ID" value="KAF9545786.1"/>
    <property type="molecule type" value="Genomic_DNA"/>
</dbReference>
<name>A0A9P6K402_9FUNG</name>
<keyword evidence="3" id="KW-1185">Reference proteome</keyword>
<organism evidence="2 3">
    <name type="scientific">Mortierella hygrophila</name>
    <dbReference type="NCBI Taxonomy" id="979708"/>
    <lineage>
        <taxon>Eukaryota</taxon>
        <taxon>Fungi</taxon>
        <taxon>Fungi incertae sedis</taxon>
        <taxon>Mucoromycota</taxon>
        <taxon>Mortierellomycotina</taxon>
        <taxon>Mortierellomycetes</taxon>
        <taxon>Mortierellales</taxon>
        <taxon>Mortierellaceae</taxon>
        <taxon>Mortierella</taxon>
    </lineage>
</organism>
<evidence type="ECO:0000256" key="1">
    <source>
        <dbReference type="SAM" id="MobiDB-lite"/>
    </source>
</evidence>
<proteinExistence type="predicted"/>
<feature type="region of interest" description="Disordered" evidence="1">
    <location>
        <begin position="20"/>
        <end position="74"/>
    </location>
</feature>
<comment type="caution">
    <text evidence="2">The sequence shown here is derived from an EMBL/GenBank/DDBJ whole genome shotgun (WGS) entry which is preliminary data.</text>
</comment>
<feature type="compositionally biased region" description="Acidic residues" evidence="1">
    <location>
        <begin position="56"/>
        <end position="68"/>
    </location>
</feature>
<dbReference type="AlphaFoldDB" id="A0A9P6K402"/>
<evidence type="ECO:0000313" key="2">
    <source>
        <dbReference type="EMBL" id="KAF9545786.1"/>
    </source>
</evidence>